<evidence type="ECO:0000259" key="3">
    <source>
        <dbReference type="PROSITE" id="PS51186"/>
    </source>
</evidence>
<dbReference type="Gene3D" id="3.40.630.30">
    <property type="match status" value="1"/>
</dbReference>
<accession>A0A1C4BKY3</accession>
<dbReference type="PROSITE" id="PS51186">
    <property type="entry name" value="GNAT"/>
    <property type="match status" value="1"/>
</dbReference>
<dbReference type="PANTHER" id="PTHR43877">
    <property type="entry name" value="AMINOALKYLPHOSPHONATE N-ACETYLTRANSFERASE-RELATED-RELATED"/>
    <property type="match status" value="1"/>
</dbReference>
<evidence type="ECO:0000256" key="1">
    <source>
        <dbReference type="ARBA" id="ARBA00022679"/>
    </source>
</evidence>
<dbReference type="Proteomes" id="UP000198975">
    <property type="component" value="Unassembled WGS sequence"/>
</dbReference>
<dbReference type="OrthoDB" id="9803233at2"/>
<gene>
    <name evidence="4" type="ORF">GA0061071_105140</name>
</gene>
<dbReference type="SUPFAM" id="SSF55729">
    <property type="entry name" value="Acyl-CoA N-acyltransferases (Nat)"/>
    <property type="match status" value="1"/>
</dbReference>
<evidence type="ECO:0000313" key="4">
    <source>
        <dbReference type="EMBL" id="SCC07566.1"/>
    </source>
</evidence>
<dbReference type="CDD" id="cd04301">
    <property type="entry name" value="NAT_SF"/>
    <property type="match status" value="1"/>
</dbReference>
<evidence type="ECO:0000313" key="5">
    <source>
        <dbReference type="Proteomes" id="UP000198975"/>
    </source>
</evidence>
<dbReference type="GO" id="GO:0016747">
    <property type="term" value="F:acyltransferase activity, transferring groups other than amino-acyl groups"/>
    <property type="evidence" value="ECO:0007669"/>
    <property type="project" value="InterPro"/>
</dbReference>
<dbReference type="InterPro" id="IPR050832">
    <property type="entry name" value="Bact_Acetyltransf"/>
</dbReference>
<keyword evidence="1 4" id="KW-0808">Transferase</keyword>
<protein>
    <submittedName>
        <fullName evidence="4">Acetyltransferase (GNAT) family protein</fullName>
    </submittedName>
</protein>
<organism evidence="4 5">
    <name type="scientific">Kosakonia oryzendophytica</name>
    <dbReference type="NCBI Taxonomy" id="1005665"/>
    <lineage>
        <taxon>Bacteria</taxon>
        <taxon>Pseudomonadati</taxon>
        <taxon>Pseudomonadota</taxon>
        <taxon>Gammaproteobacteria</taxon>
        <taxon>Enterobacterales</taxon>
        <taxon>Enterobacteriaceae</taxon>
        <taxon>Kosakonia</taxon>
    </lineage>
</organism>
<dbReference type="PANTHER" id="PTHR43877:SF2">
    <property type="entry name" value="AMINOALKYLPHOSPHONATE N-ACETYLTRANSFERASE-RELATED"/>
    <property type="match status" value="1"/>
</dbReference>
<feature type="domain" description="N-acetyltransferase" evidence="3">
    <location>
        <begin position="4"/>
        <end position="151"/>
    </location>
</feature>
<evidence type="ECO:0000256" key="2">
    <source>
        <dbReference type="ARBA" id="ARBA00023315"/>
    </source>
</evidence>
<keyword evidence="5" id="KW-1185">Reference proteome</keyword>
<reference evidence="5" key="1">
    <citation type="submission" date="2016-08" db="EMBL/GenBank/DDBJ databases">
        <authorList>
            <person name="Varghese N."/>
            <person name="Submissions Spin"/>
        </authorList>
    </citation>
    <scope>NUCLEOTIDE SEQUENCE [LARGE SCALE GENOMIC DNA]</scope>
    <source>
        <strain evidence="5">REICA_082</strain>
    </source>
</reference>
<dbReference type="AlphaFoldDB" id="A0A1C4BKY3"/>
<name>A0A1C4BKY3_9ENTR</name>
<dbReference type="RefSeq" id="WP_088237614.1">
    <property type="nucleotide sequence ID" value="NZ_FMAY01000005.1"/>
</dbReference>
<dbReference type="InterPro" id="IPR000182">
    <property type="entry name" value="GNAT_dom"/>
</dbReference>
<keyword evidence="2" id="KW-0012">Acyltransferase</keyword>
<dbReference type="InterPro" id="IPR016181">
    <property type="entry name" value="Acyl_CoA_acyltransferase"/>
</dbReference>
<proteinExistence type="predicted"/>
<sequence>MNRITITVTTPSDPACLQLQDALSNTLQALTGSSGRASFDTQAWGENDFFLLAQDDNQYAVGCVAVRYLADSIGEIKRMYARPGTHGVGAQLLHALEAKALTQGYRSLWLETRQINQRALDFYLRHGYRIRENYGRYIGNAEAVCFEKTLVSPAQADRE</sequence>
<dbReference type="Pfam" id="PF00583">
    <property type="entry name" value="Acetyltransf_1"/>
    <property type="match status" value="1"/>
</dbReference>
<dbReference type="EMBL" id="FMAY01000005">
    <property type="protein sequence ID" value="SCC07566.1"/>
    <property type="molecule type" value="Genomic_DNA"/>
</dbReference>